<feature type="domain" description="TNase-like" evidence="4">
    <location>
        <begin position="61"/>
        <end position="210"/>
    </location>
</feature>
<dbReference type="PROSITE" id="PS51257">
    <property type="entry name" value="PROKAR_LIPOPROTEIN"/>
    <property type="match status" value="1"/>
</dbReference>
<dbReference type="PROSITE" id="PS50830">
    <property type="entry name" value="TNASE_3"/>
    <property type="match status" value="1"/>
</dbReference>
<name>A0A6H0A027_LYSSH</name>
<geneLocation type="plasmid" evidence="5">
    <name>pSSII-1</name>
</geneLocation>
<dbReference type="InterPro" id="IPR016071">
    <property type="entry name" value="Staphylococal_nuclease_OB-fold"/>
</dbReference>
<dbReference type="PANTHER" id="PTHR12302">
    <property type="entry name" value="EBNA2 BINDING PROTEIN P100"/>
    <property type="match status" value="1"/>
</dbReference>
<evidence type="ECO:0000256" key="2">
    <source>
        <dbReference type="ARBA" id="ARBA00022759"/>
    </source>
</evidence>
<dbReference type="PANTHER" id="PTHR12302:SF3">
    <property type="entry name" value="SERINE_THREONINE-PROTEIN KINASE 31"/>
    <property type="match status" value="1"/>
</dbReference>
<sequence length="213" mass="23997">MKIISLSKWYIIMLLVLTLTACSSYDNLLEEPLQAKQETAAVSIEINPKINDKVNATSNLDEIAVKYVSAYDADTYTFQLINSNDRSKIKSLSKNNKNTIKVRALLVDASEIKGKDGKPEPFAIEARDAARELLEQADSISLFYDIGARTDHYDRNLMYVKVDGILLSIPLLEKGLLQIAYVKPPNTKYLSEYEKAQEIAKAKNIGLWSLNYK</sequence>
<keyword evidence="1" id="KW-0540">Nuclease</keyword>
<evidence type="ECO:0000313" key="5">
    <source>
        <dbReference type="EMBL" id="QIS31145.1"/>
    </source>
</evidence>
<protein>
    <recommendedName>
        <fullName evidence="4">TNase-like domain-containing protein</fullName>
    </recommendedName>
</protein>
<evidence type="ECO:0000256" key="1">
    <source>
        <dbReference type="ARBA" id="ARBA00022722"/>
    </source>
</evidence>
<dbReference type="SMART" id="SM00318">
    <property type="entry name" value="SNc"/>
    <property type="match status" value="1"/>
</dbReference>
<keyword evidence="2" id="KW-0255">Endonuclease</keyword>
<accession>A0A6H0A027</accession>
<dbReference type="SUPFAM" id="SSF50199">
    <property type="entry name" value="Staphylococcal nuclease"/>
    <property type="match status" value="1"/>
</dbReference>
<dbReference type="EMBL" id="MT075580">
    <property type="protein sequence ID" value="QIS31145.1"/>
    <property type="molecule type" value="Genomic_DNA"/>
</dbReference>
<evidence type="ECO:0000256" key="3">
    <source>
        <dbReference type="ARBA" id="ARBA00022801"/>
    </source>
</evidence>
<keyword evidence="3" id="KW-0378">Hydrolase</keyword>
<dbReference type="AlphaFoldDB" id="A0A6H0A027"/>
<keyword evidence="5" id="KW-0614">Plasmid</keyword>
<dbReference type="GO" id="GO:0016787">
    <property type="term" value="F:hydrolase activity"/>
    <property type="evidence" value="ECO:0007669"/>
    <property type="project" value="UniProtKB-KW"/>
</dbReference>
<dbReference type="InterPro" id="IPR035437">
    <property type="entry name" value="SNase_OB-fold_sf"/>
</dbReference>
<dbReference type="Pfam" id="PF00565">
    <property type="entry name" value="SNase"/>
    <property type="match status" value="1"/>
</dbReference>
<organism evidence="5">
    <name type="scientific">Lysinibacillus sphaericus</name>
    <name type="common">Bacillus sphaericus</name>
    <dbReference type="NCBI Taxonomy" id="1421"/>
    <lineage>
        <taxon>Bacteria</taxon>
        <taxon>Bacillati</taxon>
        <taxon>Bacillota</taxon>
        <taxon>Bacilli</taxon>
        <taxon>Bacillales</taxon>
        <taxon>Bacillaceae</taxon>
        <taxon>Lysinibacillus</taxon>
    </lineage>
</organism>
<dbReference type="GO" id="GO:0004519">
    <property type="term" value="F:endonuclease activity"/>
    <property type="evidence" value="ECO:0007669"/>
    <property type="project" value="UniProtKB-KW"/>
</dbReference>
<evidence type="ECO:0000259" key="4">
    <source>
        <dbReference type="PROSITE" id="PS50830"/>
    </source>
</evidence>
<dbReference type="Gene3D" id="2.40.50.90">
    <property type="match status" value="1"/>
</dbReference>
<reference evidence="5" key="1">
    <citation type="submission" date="2020-02" db="EMBL/GenBank/DDBJ databases">
        <authorList>
            <person name="Hu X."/>
            <person name="Yuan Z."/>
            <person name="Cheng J."/>
            <person name="Geng P."/>
        </authorList>
    </citation>
    <scope>NUCLEOTIDE SEQUENCE</scope>
    <source>
        <strain evidence="5">SSII-1</strain>
        <plasmid evidence="5">pSSII-1</plasmid>
    </source>
</reference>
<proteinExistence type="predicted"/>
<dbReference type="RefSeq" id="WP_051889569.1">
    <property type="nucleotide sequence ID" value="NZ_CP014644.1"/>
</dbReference>